<feature type="region of interest" description="Disordered" evidence="1">
    <location>
        <begin position="1"/>
        <end position="60"/>
    </location>
</feature>
<feature type="compositionally biased region" description="Low complexity" evidence="1">
    <location>
        <begin position="1"/>
        <end position="11"/>
    </location>
</feature>
<evidence type="ECO:0000256" key="1">
    <source>
        <dbReference type="SAM" id="MobiDB-lite"/>
    </source>
</evidence>
<accession>A0ABM4Z250</accession>
<gene>
    <name evidence="3" type="primary">LOC140595758</name>
</gene>
<evidence type="ECO:0000313" key="3">
    <source>
        <dbReference type="RefSeq" id="XP_072596616.1"/>
    </source>
</evidence>
<evidence type="ECO:0000313" key="2">
    <source>
        <dbReference type="Proteomes" id="UP001652641"/>
    </source>
</evidence>
<organism evidence="2 3">
    <name type="scientific">Vulpes vulpes</name>
    <name type="common">Red fox</name>
    <dbReference type="NCBI Taxonomy" id="9627"/>
    <lineage>
        <taxon>Eukaryota</taxon>
        <taxon>Metazoa</taxon>
        <taxon>Chordata</taxon>
        <taxon>Craniata</taxon>
        <taxon>Vertebrata</taxon>
        <taxon>Euteleostomi</taxon>
        <taxon>Mammalia</taxon>
        <taxon>Eutheria</taxon>
        <taxon>Laurasiatheria</taxon>
        <taxon>Carnivora</taxon>
        <taxon>Caniformia</taxon>
        <taxon>Canidae</taxon>
        <taxon>Vulpes</taxon>
    </lineage>
</organism>
<sequence>MSRGAGRCAAGAERRGGDRVAPRPPSTAGIAALSTGRPGTRALGSPLEQQAPEEGACSDGGGAPASCAVGSAAAPALGSRIVPQTCARPGLGISTFPSHGLPGVLWRPASILAEHDVLQPRPRCCVCGVFLHLLTRRADPEHGGKGRPPRAAENPRVTRFPQSLATDRLLRTHGLARDRHVVNPYVARVCACPALCSYKETRWRHHGARRNRSVWERALPSTLSPWAALCWVARTSPSSGARGARLPSGRRVWGAGPGFPGWAVRRRVAEALASRRLQTAFQGAPFAICARTRDSSGRPGYPARFAVTFVASPILWTGRSDPAWPLLARPY</sequence>
<dbReference type="RefSeq" id="XP_072596616.1">
    <property type="nucleotide sequence ID" value="XM_072740515.1"/>
</dbReference>
<protein>
    <submittedName>
        <fullName evidence="3">Uncharacterized protein</fullName>
    </submittedName>
</protein>
<keyword evidence="2" id="KW-1185">Reference proteome</keyword>
<feature type="compositionally biased region" description="Basic and acidic residues" evidence="1">
    <location>
        <begin position="12"/>
        <end position="21"/>
    </location>
</feature>
<proteinExistence type="predicted"/>
<reference evidence="3" key="1">
    <citation type="submission" date="2025-08" db="UniProtKB">
        <authorList>
            <consortium name="RefSeq"/>
        </authorList>
    </citation>
    <scope>IDENTIFICATION</scope>
    <source>
        <tissue evidence="3">Cell line</tissue>
    </source>
</reference>
<name>A0ABM4Z250_VULVU</name>
<dbReference type="GeneID" id="140595758"/>
<dbReference type="Proteomes" id="UP001652641">
    <property type="component" value="Chromosome 15"/>
</dbReference>